<evidence type="ECO:0008006" key="3">
    <source>
        <dbReference type="Google" id="ProtNLM"/>
    </source>
</evidence>
<dbReference type="CDD" id="cd02440">
    <property type="entry name" value="AdoMet_MTases"/>
    <property type="match status" value="1"/>
</dbReference>
<sequence length="302" mass="34925">MEDRIRPPACIFCNGQHFKIRFSVQDYLVRECLHCRLVQTASSSSKSEAHIDDVYDHAYFQRLVERKPQELVFHQRTLACIEQHKRSGTILDVGIGIGIFMELAQERGWDVQGVDPSRATCRYVRKRLQLPVHHGYLEALDLPERSFDVLSMRHVLEHVSTPGTFIRACCRLLKEDGILCLTVPNFNGLHARIEKERWFHLTLPYHVAHYTAKTLEMVLKHHGLKIVTRSTKDLSCSSYVVQIFNLFSKFFAAAPRDIYMSPQELDPSKDMMHWIVSKEVVFNKLMAKLGLGEELLIIAQKH</sequence>
<dbReference type="AlphaFoldDB" id="A0A2G6E5J3"/>
<comment type="caution">
    <text evidence="1">The sequence shown here is derived from an EMBL/GenBank/DDBJ whole genome shotgun (WGS) entry which is preliminary data.</text>
</comment>
<evidence type="ECO:0000313" key="1">
    <source>
        <dbReference type="EMBL" id="PID57334.1"/>
    </source>
</evidence>
<dbReference type="Pfam" id="PF13489">
    <property type="entry name" value="Methyltransf_23"/>
    <property type="match status" value="1"/>
</dbReference>
<dbReference type="PANTHER" id="PTHR43861:SF6">
    <property type="entry name" value="METHYLTRANSFERASE TYPE 11"/>
    <property type="match status" value="1"/>
</dbReference>
<protein>
    <recommendedName>
        <fullName evidence="3">Class I SAM-dependent methyltransferase</fullName>
    </recommendedName>
</protein>
<dbReference type="PANTHER" id="PTHR43861">
    <property type="entry name" value="TRANS-ACONITATE 2-METHYLTRANSFERASE-RELATED"/>
    <property type="match status" value="1"/>
</dbReference>
<dbReference type="Proteomes" id="UP000229740">
    <property type="component" value="Unassembled WGS sequence"/>
</dbReference>
<dbReference type="SUPFAM" id="SSF53335">
    <property type="entry name" value="S-adenosyl-L-methionine-dependent methyltransferases"/>
    <property type="match status" value="1"/>
</dbReference>
<name>A0A2G6E5J3_9BACT</name>
<dbReference type="EMBL" id="PDPS01000027">
    <property type="protein sequence ID" value="PID57334.1"/>
    <property type="molecule type" value="Genomic_DNA"/>
</dbReference>
<gene>
    <name evidence="1" type="ORF">CSB45_07350</name>
</gene>
<reference evidence="1 2" key="1">
    <citation type="submission" date="2017-10" db="EMBL/GenBank/DDBJ databases">
        <title>Novel microbial diversity and functional potential in the marine mammal oral microbiome.</title>
        <authorList>
            <person name="Dudek N.K."/>
            <person name="Sun C.L."/>
            <person name="Burstein D."/>
            <person name="Kantor R.S."/>
            <person name="Aliaga Goltsman D.S."/>
            <person name="Bik E.M."/>
            <person name="Thomas B.C."/>
            <person name="Banfield J.F."/>
            <person name="Relman D.A."/>
        </authorList>
    </citation>
    <scope>NUCLEOTIDE SEQUENCE [LARGE SCALE GENOMIC DNA]</scope>
    <source>
        <strain evidence="1">DOLZORAL124_49_17</strain>
    </source>
</reference>
<accession>A0A2G6E5J3</accession>
<organism evidence="1 2">
    <name type="scientific">candidate division KSB3 bacterium</name>
    <dbReference type="NCBI Taxonomy" id="2044937"/>
    <lineage>
        <taxon>Bacteria</taxon>
        <taxon>candidate division KSB3</taxon>
    </lineage>
</organism>
<evidence type="ECO:0000313" key="2">
    <source>
        <dbReference type="Proteomes" id="UP000229740"/>
    </source>
</evidence>
<proteinExistence type="predicted"/>
<dbReference type="Gene3D" id="3.40.50.150">
    <property type="entry name" value="Vaccinia Virus protein VP39"/>
    <property type="match status" value="1"/>
</dbReference>
<dbReference type="InterPro" id="IPR029063">
    <property type="entry name" value="SAM-dependent_MTases_sf"/>
</dbReference>